<keyword evidence="3" id="KW-1185">Reference proteome</keyword>
<dbReference type="SMART" id="SM00354">
    <property type="entry name" value="HTH_LACI"/>
    <property type="match status" value="1"/>
</dbReference>
<reference evidence="2" key="1">
    <citation type="submission" date="2021-06" db="EMBL/GenBank/DDBJ databases">
        <authorList>
            <person name="Criscuolo A."/>
        </authorList>
    </citation>
    <scope>NUCLEOTIDE SEQUENCE</scope>
    <source>
        <strain evidence="2">CIP111803</strain>
    </source>
</reference>
<protein>
    <recommendedName>
        <fullName evidence="1">HTH lacI-type domain-containing protein</fullName>
    </recommendedName>
</protein>
<organism evidence="2 3">
    <name type="scientific">Leucobacter soli</name>
    <dbReference type="NCBI Taxonomy" id="2812850"/>
    <lineage>
        <taxon>Bacteria</taxon>
        <taxon>Bacillati</taxon>
        <taxon>Actinomycetota</taxon>
        <taxon>Actinomycetes</taxon>
        <taxon>Micrococcales</taxon>
        <taxon>Microbacteriaceae</taxon>
        <taxon>Leucobacter</taxon>
    </lineage>
</organism>
<dbReference type="Pfam" id="PF00356">
    <property type="entry name" value="LacI"/>
    <property type="match status" value="1"/>
</dbReference>
<dbReference type="PANTHER" id="PTHR30146">
    <property type="entry name" value="LACI-RELATED TRANSCRIPTIONAL REPRESSOR"/>
    <property type="match status" value="1"/>
</dbReference>
<evidence type="ECO:0000259" key="1">
    <source>
        <dbReference type="PROSITE" id="PS50932"/>
    </source>
</evidence>
<dbReference type="PANTHER" id="PTHR30146:SF153">
    <property type="entry name" value="LACTOSE OPERON REPRESSOR"/>
    <property type="match status" value="1"/>
</dbReference>
<evidence type="ECO:0000313" key="3">
    <source>
        <dbReference type="Proteomes" id="UP000693892"/>
    </source>
</evidence>
<sequence length="346" mass="38047">MAKLSKVSYTAVTIVDIARELGISKTTVSSALHGNGRVSEATRTLVTETAERLGYVSNRAAQRLRGSRSQSIGLHLFPNSHGRNFYMQFVFGAMEHAADRSLDLTLLTENRLHPRRRSLWADGMLVLDPAPNDPFIEQVSRTGIPVVAVGALSPEQRGLVRGQFSGGQDEFTPIVLERLHAEGVRRPAIVALDEGVEPLWAVQAREIYLDWMRREGVEPLVLRAGFWPSGEEIERMVDALEEAGDVDGVLVVQQGVAGPFAKRYLERRGEAIWVAALAADPATEGGVEQLMAVELNAQSFGRRAAQFLTGLIDGEGEGFEWRVNREISLLVHGRTPESLFPDDEDA</sequence>
<gene>
    <name evidence="2" type="ORF">LEUCIP111803_00824</name>
</gene>
<dbReference type="InterPro" id="IPR000843">
    <property type="entry name" value="HTH_LacI"/>
</dbReference>
<accession>A0A916JXM5</accession>
<proteinExistence type="predicted"/>
<dbReference type="GO" id="GO:0000976">
    <property type="term" value="F:transcription cis-regulatory region binding"/>
    <property type="evidence" value="ECO:0007669"/>
    <property type="project" value="TreeGrafter"/>
</dbReference>
<dbReference type="CDD" id="cd01392">
    <property type="entry name" value="HTH_LacI"/>
    <property type="match status" value="1"/>
</dbReference>
<dbReference type="AlphaFoldDB" id="A0A916JXM5"/>
<name>A0A916JXM5_9MICO</name>
<dbReference type="EMBL" id="CAJVAP010000007">
    <property type="protein sequence ID" value="CAG7605392.1"/>
    <property type="molecule type" value="Genomic_DNA"/>
</dbReference>
<comment type="caution">
    <text evidence="2">The sequence shown here is derived from an EMBL/GenBank/DDBJ whole genome shotgun (WGS) entry which is preliminary data.</text>
</comment>
<dbReference type="Proteomes" id="UP000693892">
    <property type="component" value="Unassembled WGS sequence"/>
</dbReference>
<feature type="domain" description="HTH lacI-type" evidence="1">
    <location>
        <begin position="12"/>
        <end position="66"/>
    </location>
</feature>
<dbReference type="RefSeq" id="WP_218114448.1">
    <property type="nucleotide sequence ID" value="NZ_CAJVAP010000007.1"/>
</dbReference>
<evidence type="ECO:0000313" key="2">
    <source>
        <dbReference type="EMBL" id="CAG7605392.1"/>
    </source>
</evidence>
<dbReference type="GO" id="GO:0003700">
    <property type="term" value="F:DNA-binding transcription factor activity"/>
    <property type="evidence" value="ECO:0007669"/>
    <property type="project" value="TreeGrafter"/>
</dbReference>
<dbReference type="PROSITE" id="PS50932">
    <property type="entry name" value="HTH_LACI_2"/>
    <property type="match status" value="1"/>
</dbReference>